<protein>
    <recommendedName>
        <fullName evidence="3">SH3b domain-containing protein</fullName>
    </recommendedName>
</protein>
<dbReference type="Proteomes" id="UP000186535">
    <property type="component" value="Unassembled WGS sequence"/>
</dbReference>
<dbReference type="EMBL" id="MPON01000010">
    <property type="protein sequence ID" value="OKA34373.1"/>
    <property type="molecule type" value="Genomic_DNA"/>
</dbReference>
<dbReference type="Gene3D" id="2.30.30.40">
    <property type="entry name" value="SH3 Domains"/>
    <property type="match status" value="1"/>
</dbReference>
<dbReference type="AlphaFoldDB" id="A0A1C4CAI9"/>
<accession>A0A1C4CAI9</accession>
<sequence length="215" mass="23680">MIFLLTKNAKLTFPITPSGIGPKGGAVKTDEVQTLVHGAVPFTDGLELEEVSWTSFFSLNKVYGEEVRHDPHKAVDALVGIKEAEEPVLLCITELNYQKEMILKSFEYWIDKPGYIEYSIVFKEHKEIKLAFMNTNGEITRPSSKNLDKYALKTAKMTGAGMVAVRDSPSPNGKIIGTVKEGATITLGRDDKGQNGFVNVQIGNVHGFISKNYIG</sequence>
<gene>
    <name evidence="1" type="ORF">BJR07_22905</name>
</gene>
<reference evidence="1 2" key="1">
    <citation type="submission" date="2016-11" db="EMBL/GenBank/DDBJ databases">
        <title>Identification of Bacillus cereus isolated from egg-white.</title>
        <authorList>
            <person name="Soni A."/>
            <person name="Oey I."/>
            <person name="Silcock P."/>
            <person name="Bremer P."/>
        </authorList>
    </citation>
    <scope>NUCLEOTIDE SEQUENCE [LARGE SCALE GENOMIC DNA]</scope>
    <source>
        <strain evidence="1 2">NZAS03</strain>
    </source>
</reference>
<evidence type="ECO:0000313" key="2">
    <source>
        <dbReference type="Proteomes" id="UP000186535"/>
    </source>
</evidence>
<name>A0A1C4CAI9_BACCE</name>
<comment type="caution">
    <text evidence="1">The sequence shown here is derived from an EMBL/GenBank/DDBJ whole genome shotgun (WGS) entry which is preliminary data.</text>
</comment>
<proteinExistence type="predicted"/>
<organism evidence="1 2">
    <name type="scientific">Bacillus cereus</name>
    <dbReference type="NCBI Taxonomy" id="1396"/>
    <lineage>
        <taxon>Bacteria</taxon>
        <taxon>Bacillati</taxon>
        <taxon>Bacillota</taxon>
        <taxon>Bacilli</taxon>
        <taxon>Bacillales</taxon>
        <taxon>Bacillaceae</taxon>
        <taxon>Bacillus</taxon>
        <taxon>Bacillus cereus group</taxon>
    </lineage>
</organism>
<evidence type="ECO:0000313" key="1">
    <source>
        <dbReference type="EMBL" id="OKA34373.1"/>
    </source>
</evidence>
<dbReference type="RefSeq" id="WP_073518396.1">
    <property type="nucleotide sequence ID" value="NZ_MPOM01000003.1"/>
</dbReference>
<evidence type="ECO:0008006" key="3">
    <source>
        <dbReference type="Google" id="ProtNLM"/>
    </source>
</evidence>